<dbReference type="SMART" id="SM00220">
    <property type="entry name" value="S_TKc"/>
    <property type="match status" value="1"/>
</dbReference>
<evidence type="ECO:0000313" key="7">
    <source>
        <dbReference type="EMBL" id="GFR93706.1"/>
    </source>
</evidence>
<sequence length="653" mass="71408">MMPRTYVDNAMNRRLGRVGMEHGSAVHSRGSSNSSQGFSGSSSISSGFSVSPGTSTRTYVDNHMNRSLGRVGLELGTAVHSRSGSSNSSDSSSSSTRTYVDNPMNQRLGRVGLALGSAPHSKNASAPSPTPSSSSSSTRTYVDNPMNQRLGRVGLALGSAPHSKNASAPSATPSSSSRTYVDNPMNQKSNSMGHSESASATSSTQSPSSRTDGKVYKDNDFNRKHNRVGLPLGSKPIRKSEQTYADNAINRSLNRAGLPMGTKAVSKTHLAELRKRLCNKEHPQEGPSLLEDSGYNDCASQLYSDPYFPGSEDNFDEKYEHVMESFNREREEDVFFELRGTSIRSSIQATDSCSSLTNMQSKPIELKDVDLKAKIGHGGFGEVWMAVYKEQVLAVKILTQANVSKKRLKLFENEILTHSKLDHPNIVKFYGPCLERPNLAIFMEYMDGSLWDSLHVNEVEFLPVDKLNIISDITSGLDYLHSIPLIHADLKSQNVLLINVPNTPSYYSSQPTIAKLSDFGLSLLKSDTETTQSKVTNQKQQPVGATLRYAAPEVICGEMLNTSEMLKGDIYSVGLVIMELAVERICFENLTVPQLMKQVGEKGTKPAAPPGLLLNKKLEEMLHQCWSFNPIQRPDAAQLKKMASALPGILDEE</sequence>
<keyword evidence="7" id="KW-0418">Kinase</keyword>
<evidence type="ECO:0000256" key="2">
    <source>
        <dbReference type="ARBA" id="ARBA00022741"/>
    </source>
</evidence>
<feature type="domain" description="Protein kinase" evidence="6">
    <location>
        <begin position="369"/>
        <end position="646"/>
    </location>
</feature>
<dbReference type="PROSITE" id="PS00108">
    <property type="entry name" value="PROTEIN_KINASE_ST"/>
    <property type="match status" value="1"/>
</dbReference>
<dbReference type="InterPro" id="IPR008271">
    <property type="entry name" value="Ser/Thr_kinase_AS"/>
</dbReference>
<dbReference type="InterPro" id="IPR017441">
    <property type="entry name" value="Protein_kinase_ATP_BS"/>
</dbReference>
<gene>
    <name evidence="7" type="ORF">ElyMa_002649800</name>
</gene>
<evidence type="ECO:0000256" key="1">
    <source>
        <dbReference type="ARBA" id="ARBA00022527"/>
    </source>
</evidence>
<feature type="compositionally biased region" description="Basic and acidic residues" evidence="5">
    <location>
        <begin position="211"/>
        <end position="223"/>
    </location>
</feature>
<dbReference type="PANTHER" id="PTHR44329:SF298">
    <property type="entry name" value="MIXED LINEAGE KINASE DOMAIN-LIKE PROTEIN"/>
    <property type="match status" value="1"/>
</dbReference>
<accession>A0AAV4H9G5</accession>
<evidence type="ECO:0000256" key="5">
    <source>
        <dbReference type="SAM" id="MobiDB-lite"/>
    </source>
</evidence>
<dbReference type="InterPro" id="IPR051681">
    <property type="entry name" value="Ser/Thr_Kinases-Pseudokinases"/>
</dbReference>
<keyword evidence="7" id="KW-0808">Transferase</keyword>
<feature type="binding site" evidence="4">
    <location>
        <position position="396"/>
    </location>
    <ligand>
        <name>ATP</name>
        <dbReference type="ChEBI" id="CHEBI:30616"/>
    </ligand>
</feature>
<reference evidence="7 8" key="1">
    <citation type="journal article" date="2021" name="Elife">
        <title>Chloroplast acquisition without the gene transfer in kleptoplastic sea slugs, Plakobranchus ocellatus.</title>
        <authorList>
            <person name="Maeda T."/>
            <person name="Takahashi S."/>
            <person name="Yoshida T."/>
            <person name="Shimamura S."/>
            <person name="Takaki Y."/>
            <person name="Nagai Y."/>
            <person name="Toyoda A."/>
            <person name="Suzuki Y."/>
            <person name="Arimoto A."/>
            <person name="Ishii H."/>
            <person name="Satoh N."/>
            <person name="Nishiyama T."/>
            <person name="Hasebe M."/>
            <person name="Maruyama T."/>
            <person name="Minagawa J."/>
            <person name="Obokata J."/>
            <person name="Shigenobu S."/>
        </authorList>
    </citation>
    <scope>NUCLEOTIDE SEQUENCE [LARGE SCALE GENOMIC DNA]</scope>
</reference>
<feature type="region of interest" description="Disordered" evidence="5">
    <location>
        <begin position="21"/>
        <end position="60"/>
    </location>
</feature>
<evidence type="ECO:0000259" key="6">
    <source>
        <dbReference type="PROSITE" id="PS50011"/>
    </source>
</evidence>
<keyword evidence="8" id="KW-1185">Reference proteome</keyword>
<dbReference type="Pfam" id="PF07714">
    <property type="entry name" value="PK_Tyr_Ser-Thr"/>
    <property type="match status" value="1"/>
</dbReference>
<dbReference type="Gene3D" id="3.30.200.20">
    <property type="entry name" value="Phosphorylase Kinase, domain 1"/>
    <property type="match status" value="1"/>
</dbReference>
<dbReference type="PANTHER" id="PTHR44329">
    <property type="entry name" value="SERINE/THREONINE-PROTEIN KINASE TNNI3K-RELATED"/>
    <property type="match status" value="1"/>
</dbReference>
<dbReference type="InterPro" id="IPR001245">
    <property type="entry name" value="Ser-Thr/Tyr_kinase_cat_dom"/>
</dbReference>
<feature type="compositionally biased region" description="Low complexity" evidence="5">
    <location>
        <begin position="81"/>
        <end position="95"/>
    </location>
</feature>
<dbReference type="SUPFAM" id="SSF56112">
    <property type="entry name" value="Protein kinase-like (PK-like)"/>
    <property type="match status" value="1"/>
</dbReference>
<dbReference type="AlphaFoldDB" id="A0AAV4H9G5"/>
<feature type="region of interest" description="Disordered" evidence="5">
    <location>
        <begin position="79"/>
        <end position="104"/>
    </location>
</feature>
<dbReference type="InterPro" id="IPR011009">
    <property type="entry name" value="Kinase-like_dom_sf"/>
</dbReference>
<feature type="compositionally biased region" description="Polar residues" evidence="5">
    <location>
        <begin position="178"/>
        <end position="194"/>
    </location>
</feature>
<feature type="region of interest" description="Disordered" evidence="5">
    <location>
        <begin position="158"/>
        <end position="235"/>
    </location>
</feature>
<keyword evidence="3 4" id="KW-0067">ATP-binding</keyword>
<dbReference type="PROSITE" id="PS00107">
    <property type="entry name" value="PROTEIN_KINASE_ATP"/>
    <property type="match status" value="1"/>
</dbReference>
<dbReference type="PROSITE" id="PS50011">
    <property type="entry name" value="PROTEIN_KINASE_DOM"/>
    <property type="match status" value="1"/>
</dbReference>
<keyword evidence="1" id="KW-0723">Serine/threonine-protein kinase</keyword>
<dbReference type="Proteomes" id="UP000762676">
    <property type="component" value="Unassembled WGS sequence"/>
</dbReference>
<comment type="caution">
    <text evidence="7">The sequence shown here is derived from an EMBL/GenBank/DDBJ whole genome shotgun (WGS) entry which is preliminary data.</text>
</comment>
<feature type="compositionally biased region" description="Low complexity" evidence="5">
    <location>
        <begin position="28"/>
        <end position="55"/>
    </location>
</feature>
<evidence type="ECO:0000256" key="4">
    <source>
        <dbReference type="PROSITE-ProRule" id="PRU10141"/>
    </source>
</evidence>
<name>A0AAV4H9G5_9GAST</name>
<keyword evidence="2 4" id="KW-0547">Nucleotide-binding</keyword>
<evidence type="ECO:0000313" key="8">
    <source>
        <dbReference type="Proteomes" id="UP000762676"/>
    </source>
</evidence>
<dbReference type="Gene3D" id="1.10.510.10">
    <property type="entry name" value="Transferase(Phosphotransferase) domain 1"/>
    <property type="match status" value="1"/>
</dbReference>
<feature type="region of interest" description="Disordered" evidence="5">
    <location>
        <begin position="116"/>
        <end position="144"/>
    </location>
</feature>
<organism evidence="7 8">
    <name type="scientific">Elysia marginata</name>
    <dbReference type="NCBI Taxonomy" id="1093978"/>
    <lineage>
        <taxon>Eukaryota</taxon>
        <taxon>Metazoa</taxon>
        <taxon>Spiralia</taxon>
        <taxon>Lophotrochozoa</taxon>
        <taxon>Mollusca</taxon>
        <taxon>Gastropoda</taxon>
        <taxon>Heterobranchia</taxon>
        <taxon>Euthyneura</taxon>
        <taxon>Panpulmonata</taxon>
        <taxon>Sacoglossa</taxon>
        <taxon>Placobranchoidea</taxon>
        <taxon>Plakobranchidae</taxon>
        <taxon>Elysia</taxon>
    </lineage>
</organism>
<feature type="compositionally biased region" description="Low complexity" evidence="5">
    <location>
        <begin position="124"/>
        <end position="138"/>
    </location>
</feature>
<dbReference type="GO" id="GO:0005524">
    <property type="term" value="F:ATP binding"/>
    <property type="evidence" value="ECO:0007669"/>
    <property type="project" value="UniProtKB-UniRule"/>
</dbReference>
<proteinExistence type="predicted"/>
<dbReference type="EMBL" id="BMAT01005469">
    <property type="protein sequence ID" value="GFR93706.1"/>
    <property type="molecule type" value="Genomic_DNA"/>
</dbReference>
<evidence type="ECO:0000256" key="3">
    <source>
        <dbReference type="ARBA" id="ARBA00022840"/>
    </source>
</evidence>
<feature type="compositionally biased region" description="Low complexity" evidence="5">
    <location>
        <begin position="195"/>
        <end position="209"/>
    </location>
</feature>
<protein>
    <submittedName>
        <fullName evidence="7">Serine/threonine-protein kinase CTR1</fullName>
    </submittedName>
</protein>
<dbReference type="GO" id="GO:0004674">
    <property type="term" value="F:protein serine/threonine kinase activity"/>
    <property type="evidence" value="ECO:0007669"/>
    <property type="project" value="TreeGrafter"/>
</dbReference>
<dbReference type="InterPro" id="IPR000719">
    <property type="entry name" value="Prot_kinase_dom"/>
</dbReference>
<feature type="compositionally biased region" description="Low complexity" evidence="5">
    <location>
        <begin position="166"/>
        <end position="177"/>
    </location>
</feature>